<dbReference type="Pfam" id="PF02470">
    <property type="entry name" value="MlaD"/>
    <property type="match status" value="1"/>
</dbReference>
<evidence type="ECO:0000259" key="2">
    <source>
        <dbReference type="Pfam" id="PF02470"/>
    </source>
</evidence>
<keyword evidence="1" id="KW-1133">Transmembrane helix</keyword>
<dbReference type="AlphaFoldDB" id="A0A7I9UX78"/>
<evidence type="ECO:0000256" key="1">
    <source>
        <dbReference type="SAM" id="Phobius"/>
    </source>
</evidence>
<feature type="transmembrane region" description="Helical" evidence="1">
    <location>
        <begin position="30"/>
        <end position="50"/>
    </location>
</feature>
<evidence type="ECO:0000313" key="3">
    <source>
        <dbReference type="EMBL" id="GED97797.1"/>
    </source>
</evidence>
<gene>
    <name evidence="3" type="ORF">nbrc107697_18360</name>
</gene>
<evidence type="ECO:0000313" key="4">
    <source>
        <dbReference type="Proteomes" id="UP000444980"/>
    </source>
</evidence>
<dbReference type="PANTHER" id="PTHR33371:SF18">
    <property type="entry name" value="MCE-FAMILY PROTEIN MCE3C"/>
    <property type="match status" value="1"/>
</dbReference>
<keyword evidence="4" id="KW-1185">Reference proteome</keyword>
<feature type="domain" description="Mce/MlaD" evidence="2">
    <location>
        <begin position="59"/>
        <end position="133"/>
    </location>
</feature>
<protein>
    <submittedName>
        <fullName evidence="3">Putative Mce family protein</fullName>
    </submittedName>
</protein>
<dbReference type="RefSeq" id="WP_161927079.1">
    <property type="nucleotide sequence ID" value="NZ_BJOU01000001.1"/>
</dbReference>
<dbReference type="PANTHER" id="PTHR33371">
    <property type="entry name" value="INTERMEMBRANE PHOSPHOLIPID TRANSPORT SYSTEM BINDING PROTEIN MLAD-RELATED"/>
    <property type="match status" value="1"/>
</dbReference>
<organism evidence="3 4">
    <name type="scientific">Gordonia crocea</name>
    <dbReference type="NCBI Taxonomy" id="589162"/>
    <lineage>
        <taxon>Bacteria</taxon>
        <taxon>Bacillati</taxon>
        <taxon>Actinomycetota</taxon>
        <taxon>Actinomycetes</taxon>
        <taxon>Mycobacteriales</taxon>
        <taxon>Gordoniaceae</taxon>
        <taxon>Gordonia</taxon>
    </lineage>
</organism>
<dbReference type="GO" id="GO:0005576">
    <property type="term" value="C:extracellular region"/>
    <property type="evidence" value="ECO:0007669"/>
    <property type="project" value="TreeGrafter"/>
</dbReference>
<reference evidence="4" key="1">
    <citation type="submission" date="2019-06" db="EMBL/GenBank/DDBJ databases">
        <title>Gordonia isolated from sludge of a wastewater treatment plant.</title>
        <authorList>
            <person name="Tamura T."/>
            <person name="Aoyama K."/>
            <person name="Kang Y."/>
            <person name="Saito S."/>
            <person name="Akiyama N."/>
            <person name="Yazawa K."/>
            <person name="Gonoi T."/>
            <person name="Mikami Y."/>
        </authorList>
    </citation>
    <scope>NUCLEOTIDE SEQUENCE [LARGE SCALE GENOMIC DNA]</scope>
    <source>
        <strain evidence="4">NBRC 107697</strain>
    </source>
</reference>
<dbReference type="InterPro" id="IPR052336">
    <property type="entry name" value="MlaD_Phospholipid_Transporter"/>
</dbReference>
<dbReference type="Proteomes" id="UP000444980">
    <property type="component" value="Unassembled WGS sequence"/>
</dbReference>
<comment type="caution">
    <text evidence="3">The sequence shown here is derived from an EMBL/GenBank/DDBJ whole genome shotgun (WGS) entry which is preliminary data.</text>
</comment>
<dbReference type="InterPro" id="IPR003399">
    <property type="entry name" value="Mce/MlaD"/>
</dbReference>
<accession>A0A7I9UX78</accession>
<keyword evidence="1" id="KW-0472">Membrane</keyword>
<dbReference type="EMBL" id="BJOU01000001">
    <property type="protein sequence ID" value="GED97797.1"/>
    <property type="molecule type" value="Genomic_DNA"/>
</dbReference>
<keyword evidence="1" id="KW-0812">Transmembrane</keyword>
<dbReference type="OrthoDB" id="3456055at2"/>
<sequence length="346" mass="36461">MFLVRLIDVFVGVLEFVFKSEKRGQGASPAVLGTAGIITLVVLMGLAIGLPQWRYHARTEPYTAELGNAAGLTRSDPVLIAGVPAGRISAVRLAGDRVKVEFRLDRKQPLGDQTRATVRLRTVLGKRYFEVIPAGRDTGSRSIPLARTDPSYTLDQVSAAALRSSTEVNPTVVRAMLTTMESLVPDPNKLSAAVAGAGGAAVAISGTGAQLDQLLGIAKRLAQASAAQSDSISTAMGNTQAIVQTLVVRRHVMTRLADNLRIVLATMAQTFPRIPMGELTQNIMAVTATLKDNAATIDRVLKTLPPAMRTITDATGNGNWADVVSPSAVIPDGLLCVLGTMQGCGL</sequence>
<name>A0A7I9UX78_9ACTN</name>
<proteinExistence type="predicted"/>